<dbReference type="GO" id="GO:0007165">
    <property type="term" value="P:signal transduction"/>
    <property type="evidence" value="ECO:0007669"/>
    <property type="project" value="UniProtKB-KW"/>
</dbReference>
<organism evidence="12 13">
    <name type="scientific">Sanguibacter suaedae</name>
    <dbReference type="NCBI Taxonomy" id="2795737"/>
    <lineage>
        <taxon>Bacteria</taxon>
        <taxon>Bacillati</taxon>
        <taxon>Actinomycetota</taxon>
        <taxon>Actinomycetes</taxon>
        <taxon>Micrococcales</taxon>
        <taxon>Sanguibacteraceae</taxon>
        <taxon>Sanguibacter</taxon>
    </lineage>
</organism>
<dbReference type="Pfam" id="PF00672">
    <property type="entry name" value="HAMP"/>
    <property type="match status" value="1"/>
</dbReference>
<dbReference type="SUPFAM" id="SSF58104">
    <property type="entry name" value="Methyl-accepting chemotaxis protein (MCP) signaling domain"/>
    <property type="match status" value="1"/>
</dbReference>
<evidence type="ECO:0000256" key="2">
    <source>
        <dbReference type="ARBA" id="ARBA00022475"/>
    </source>
</evidence>
<evidence type="ECO:0000256" key="3">
    <source>
        <dbReference type="ARBA" id="ARBA00022692"/>
    </source>
</evidence>
<evidence type="ECO:0000256" key="4">
    <source>
        <dbReference type="ARBA" id="ARBA00022989"/>
    </source>
</evidence>
<evidence type="ECO:0000256" key="6">
    <source>
        <dbReference type="ARBA" id="ARBA00023224"/>
    </source>
</evidence>
<dbReference type="Gene3D" id="3.30.450.20">
    <property type="entry name" value="PAS domain"/>
    <property type="match status" value="1"/>
</dbReference>
<dbReference type="RefSeq" id="WP_198732758.1">
    <property type="nucleotide sequence ID" value="NZ_JAEINH010000002.1"/>
</dbReference>
<dbReference type="PRINTS" id="PR00260">
    <property type="entry name" value="CHEMTRNSDUCR"/>
</dbReference>
<accession>A0A934I8H3</accession>
<evidence type="ECO:0000256" key="8">
    <source>
        <dbReference type="PROSITE-ProRule" id="PRU00284"/>
    </source>
</evidence>
<dbReference type="PANTHER" id="PTHR32089">
    <property type="entry name" value="METHYL-ACCEPTING CHEMOTAXIS PROTEIN MCPB"/>
    <property type="match status" value="1"/>
</dbReference>
<evidence type="ECO:0000313" key="12">
    <source>
        <dbReference type="EMBL" id="MBI9114140.1"/>
    </source>
</evidence>
<evidence type="ECO:0000256" key="7">
    <source>
        <dbReference type="ARBA" id="ARBA00029447"/>
    </source>
</evidence>
<feature type="transmembrane region" description="Helical" evidence="9">
    <location>
        <begin position="14"/>
        <end position="36"/>
    </location>
</feature>
<evidence type="ECO:0000259" key="10">
    <source>
        <dbReference type="PROSITE" id="PS50111"/>
    </source>
</evidence>
<protein>
    <submittedName>
        <fullName evidence="12">Methyl-accepting chemotaxis protein</fullName>
    </submittedName>
</protein>
<dbReference type="InterPro" id="IPR033480">
    <property type="entry name" value="sCache_2"/>
</dbReference>
<dbReference type="SMART" id="SM00304">
    <property type="entry name" value="HAMP"/>
    <property type="match status" value="1"/>
</dbReference>
<dbReference type="SMART" id="SM01049">
    <property type="entry name" value="Cache_2"/>
    <property type="match status" value="1"/>
</dbReference>
<keyword evidence="6 8" id="KW-0807">Transducer</keyword>
<dbReference type="CDD" id="cd06225">
    <property type="entry name" value="HAMP"/>
    <property type="match status" value="1"/>
</dbReference>
<dbReference type="EMBL" id="JAEINH010000002">
    <property type="protein sequence ID" value="MBI9114140.1"/>
    <property type="molecule type" value="Genomic_DNA"/>
</dbReference>
<feature type="domain" description="Methyl-accepting transducer" evidence="10">
    <location>
        <begin position="269"/>
        <end position="512"/>
    </location>
</feature>
<keyword evidence="5 9" id="KW-0472">Membrane</keyword>
<dbReference type="InterPro" id="IPR004090">
    <property type="entry name" value="Chemotax_Me-accpt_rcpt"/>
</dbReference>
<reference evidence="12" key="1">
    <citation type="submission" date="2020-12" db="EMBL/GenBank/DDBJ databases">
        <title>Sanguibacter suaedae sp. nov., isolated from Suaeda aralocaspica.</title>
        <authorList>
            <person name="Ma Q."/>
        </authorList>
    </citation>
    <scope>NUCLEOTIDE SEQUENCE</scope>
    <source>
        <strain evidence="12">YZGR15</strain>
    </source>
</reference>
<dbReference type="GO" id="GO:0004888">
    <property type="term" value="F:transmembrane signaling receptor activity"/>
    <property type="evidence" value="ECO:0007669"/>
    <property type="project" value="InterPro"/>
</dbReference>
<feature type="domain" description="HAMP" evidence="11">
    <location>
        <begin position="214"/>
        <end position="264"/>
    </location>
</feature>
<dbReference type="Gene3D" id="1.10.287.950">
    <property type="entry name" value="Methyl-accepting chemotaxis protein"/>
    <property type="match status" value="1"/>
</dbReference>
<name>A0A934I8H3_9MICO</name>
<keyword evidence="4 9" id="KW-1133">Transmembrane helix</keyword>
<dbReference type="AlphaFoldDB" id="A0A934I8H3"/>
<evidence type="ECO:0000256" key="5">
    <source>
        <dbReference type="ARBA" id="ARBA00023136"/>
    </source>
</evidence>
<dbReference type="Proteomes" id="UP000602087">
    <property type="component" value="Unassembled WGS sequence"/>
</dbReference>
<comment type="caution">
    <text evidence="12">The sequence shown here is derived from an EMBL/GenBank/DDBJ whole genome shotgun (WGS) entry which is preliminary data.</text>
</comment>
<dbReference type="InterPro" id="IPR004089">
    <property type="entry name" value="MCPsignal_dom"/>
</dbReference>
<sequence>MSSRLSSTSVTSRLVVMLVLSAIGMGVLALVGSLVVRERIMSERKDATRTVVETASGVIAHFGAEAEAGRLTEDEAKAAAVAAVKELRYSGDEYFWINDMTPTMVMHPMKPELDGTDLSKNADPDGKLLFVEMVDVVKADGAGFVEYQWPKPGADAPQPKVSYVTGYEPWGWVLGSGVYVDDVRSAALADAGRLLLAAGAVLAVSTVACVLVARSIVTPIRRAAEVLASGDITVRLDEGRGRSELEHLAVSLNATLDRSSAVAAEVQGIARQLDTAAARLIDSGDGIARTTSAAASRTVEVAGAAAEVSTGIDAVAAGAHEMGASISEIAQNTTAVARIAADAVRAADTTNRTVRTLGESSAEIGSVVKVITSIAEQTNLLALNATIEAARAGDAGKGFAVVASEVKDLAQETARATGGISEQVASIQAAVEQAAGEISQIASIIGQINDYQVTIAGAVEEQTATTSAMARTVGTVADGGRSIASTLADVEGSTRAASAEIDTVRAAARDLAESSRSLQTAVSAFSG</sequence>
<keyword evidence="3 9" id="KW-0812">Transmembrane</keyword>
<dbReference type="Pfam" id="PF00015">
    <property type="entry name" value="MCPsignal"/>
    <property type="match status" value="1"/>
</dbReference>
<dbReference type="Pfam" id="PF17200">
    <property type="entry name" value="sCache_2"/>
    <property type="match status" value="1"/>
</dbReference>
<dbReference type="PROSITE" id="PS50885">
    <property type="entry name" value="HAMP"/>
    <property type="match status" value="1"/>
</dbReference>
<gene>
    <name evidence="12" type="ORF">JAV76_03820</name>
</gene>
<comment type="subcellular location">
    <subcellularLocation>
        <location evidence="1">Cell membrane</location>
        <topology evidence="1">Multi-pass membrane protein</topology>
    </subcellularLocation>
</comment>
<dbReference type="PROSITE" id="PS50111">
    <property type="entry name" value="CHEMOTAXIS_TRANSDUC_2"/>
    <property type="match status" value="1"/>
</dbReference>
<dbReference type="InterPro" id="IPR003660">
    <property type="entry name" value="HAMP_dom"/>
</dbReference>
<evidence type="ECO:0000259" key="11">
    <source>
        <dbReference type="PROSITE" id="PS50885"/>
    </source>
</evidence>
<proteinExistence type="inferred from homology"/>
<evidence type="ECO:0000256" key="1">
    <source>
        <dbReference type="ARBA" id="ARBA00004651"/>
    </source>
</evidence>
<dbReference type="PANTHER" id="PTHR32089:SF112">
    <property type="entry name" value="LYSOZYME-LIKE PROTEIN-RELATED"/>
    <property type="match status" value="1"/>
</dbReference>
<keyword evidence="13" id="KW-1185">Reference proteome</keyword>
<keyword evidence="2" id="KW-1003">Cell membrane</keyword>
<dbReference type="SMART" id="SM00283">
    <property type="entry name" value="MA"/>
    <property type="match status" value="1"/>
</dbReference>
<dbReference type="GO" id="GO:0005886">
    <property type="term" value="C:plasma membrane"/>
    <property type="evidence" value="ECO:0007669"/>
    <property type="project" value="UniProtKB-SubCell"/>
</dbReference>
<dbReference type="GO" id="GO:0006935">
    <property type="term" value="P:chemotaxis"/>
    <property type="evidence" value="ECO:0007669"/>
    <property type="project" value="InterPro"/>
</dbReference>
<evidence type="ECO:0000256" key="9">
    <source>
        <dbReference type="SAM" id="Phobius"/>
    </source>
</evidence>
<evidence type="ECO:0000313" key="13">
    <source>
        <dbReference type="Proteomes" id="UP000602087"/>
    </source>
</evidence>
<feature type="transmembrane region" description="Helical" evidence="9">
    <location>
        <begin position="194"/>
        <end position="213"/>
    </location>
</feature>
<comment type="similarity">
    <text evidence="7">Belongs to the methyl-accepting chemotaxis (MCP) protein family.</text>
</comment>